<evidence type="ECO:0000256" key="2">
    <source>
        <dbReference type="HAMAP-Rule" id="MF_00055"/>
    </source>
</evidence>
<dbReference type="RefSeq" id="WP_012057940.1">
    <property type="nucleotide sequence ID" value="NZ_CP007389.1"/>
</dbReference>
<dbReference type="SUPFAM" id="SSF53213">
    <property type="entry name" value="LigB-like"/>
    <property type="match status" value="1"/>
</dbReference>
<sequence>MKRTMTFADKFYPKSPEKLKKFFEVYAEKVKLEFSNNNFGMILPHAGYVYSGKTALLTLKESFRFGKPERVIILGTNHTGTGIGICSVWERGEWETPFGNIAVDEKITEKLLKFDIFVSDYAAHTMEHSIEVILPFLKYYYGDIKLVPIVYNFPSHLYTMRIVEILKKLELKSTLIIASSDLNHYDPHDITMKKDEIFIENILKQNVEELFKLSKKITACGTGPIAVLLNYFSNVKLVYHTTSAEFSNDYNFTVGYAGFVLW</sequence>
<dbReference type="EMBL" id="CP007389">
    <property type="protein sequence ID" value="APT74615.1"/>
    <property type="molecule type" value="Genomic_DNA"/>
</dbReference>
<protein>
    <recommendedName>
        <fullName evidence="2">MEMO1 family protein BW47_09180</fullName>
    </recommendedName>
</protein>
<evidence type="ECO:0000313" key="3">
    <source>
        <dbReference type="EMBL" id="APT74615.1"/>
    </source>
</evidence>
<dbReference type="NCBIfam" id="TIGR04336">
    <property type="entry name" value="AmmeMemoSam_B"/>
    <property type="match status" value="1"/>
</dbReference>
<evidence type="ECO:0000313" key="4">
    <source>
        <dbReference type="Proteomes" id="UP000185490"/>
    </source>
</evidence>
<dbReference type="PANTHER" id="PTHR11060:SF0">
    <property type="entry name" value="PROTEIN MEMO1"/>
    <property type="match status" value="1"/>
</dbReference>
<dbReference type="PANTHER" id="PTHR11060">
    <property type="entry name" value="PROTEIN MEMO1"/>
    <property type="match status" value="1"/>
</dbReference>
<dbReference type="HAMAP" id="MF_00055">
    <property type="entry name" value="MEMO1"/>
    <property type="match status" value="1"/>
</dbReference>
<keyword evidence="4" id="KW-1185">Reference proteome</keyword>
<comment type="similarity">
    <text evidence="1 2">Belongs to the MEMO1 family.</text>
</comment>
<proteinExistence type="inferred from homology"/>
<dbReference type="Proteomes" id="UP000185490">
    <property type="component" value="Chromosome"/>
</dbReference>
<reference evidence="3 4" key="1">
    <citation type="submission" date="2014-02" db="EMBL/GenBank/DDBJ databases">
        <title>Diversity of Thermotogales isolates from hydrothermal vents.</title>
        <authorList>
            <person name="Haverkamp T.H.A."/>
            <person name="Lossouarn J."/>
            <person name="Geslin C."/>
            <person name="Nesbo C.L."/>
        </authorList>
    </citation>
    <scope>NUCLEOTIDE SEQUENCE [LARGE SCALE GENOMIC DNA]</scope>
    <source>
        <strain evidence="3 4">431</strain>
    </source>
</reference>
<evidence type="ECO:0000256" key="1">
    <source>
        <dbReference type="ARBA" id="ARBA00006315"/>
    </source>
</evidence>
<dbReference type="CDD" id="cd07361">
    <property type="entry name" value="MEMO_like"/>
    <property type="match status" value="1"/>
</dbReference>
<dbReference type="Gene3D" id="3.40.830.10">
    <property type="entry name" value="LigB-like"/>
    <property type="match status" value="1"/>
</dbReference>
<gene>
    <name evidence="3" type="ORF">BW47_09180</name>
</gene>
<dbReference type="InterPro" id="IPR002737">
    <property type="entry name" value="MEMO1_fam"/>
</dbReference>
<accession>A0ABM6GG36</accession>
<dbReference type="Pfam" id="PF01875">
    <property type="entry name" value="Memo"/>
    <property type="match status" value="1"/>
</dbReference>
<organism evidence="3 4">
    <name type="scientific">Thermosipho melanesiensis</name>
    <dbReference type="NCBI Taxonomy" id="46541"/>
    <lineage>
        <taxon>Bacteria</taxon>
        <taxon>Thermotogati</taxon>
        <taxon>Thermotogota</taxon>
        <taxon>Thermotogae</taxon>
        <taxon>Thermotogales</taxon>
        <taxon>Fervidobacteriaceae</taxon>
        <taxon>Thermosipho</taxon>
    </lineage>
</organism>
<name>A0ABM6GG36_9BACT</name>